<dbReference type="Proteomes" id="UP000682733">
    <property type="component" value="Unassembled WGS sequence"/>
</dbReference>
<reference evidence="6" key="1">
    <citation type="submission" date="2021-02" db="EMBL/GenBank/DDBJ databases">
        <authorList>
            <person name="Nowell W R."/>
        </authorList>
    </citation>
    <scope>NUCLEOTIDE SEQUENCE</scope>
</reference>
<feature type="region of interest" description="Disordered" evidence="2">
    <location>
        <begin position="527"/>
        <end position="555"/>
    </location>
</feature>
<dbReference type="InterPro" id="IPR000742">
    <property type="entry name" value="EGF"/>
</dbReference>
<dbReference type="AlphaFoldDB" id="A0A8S2GI92"/>
<feature type="region of interest" description="Disordered" evidence="2">
    <location>
        <begin position="789"/>
        <end position="821"/>
    </location>
</feature>
<dbReference type="GO" id="GO:0005576">
    <property type="term" value="C:extracellular region"/>
    <property type="evidence" value="ECO:0007669"/>
    <property type="project" value="InterPro"/>
</dbReference>
<comment type="caution">
    <text evidence="1">Lacks conserved residue(s) required for the propagation of feature annotation.</text>
</comment>
<accession>A0A8S2GI92</accession>
<dbReference type="SUPFAM" id="SSF57625">
    <property type="entry name" value="Invertebrate chitin-binding proteins"/>
    <property type="match status" value="2"/>
</dbReference>
<feature type="region of interest" description="Disordered" evidence="2">
    <location>
        <begin position="382"/>
        <end position="414"/>
    </location>
</feature>
<dbReference type="PROSITE" id="PS50940">
    <property type="entry name" value="CHIT_BIND_II"/>
    <property type="match status" value="2"/>
</dbReference>
<dbReference type="InterPro" id="IPR002557">
    <property type="entry name" value="Chitin-bd_dom"/>
</dbReference>
<dbReference type="InterPro" id="IPR036508">
    <property type="entry name" value="Chitin-bd_dom_sf"/>
</dbReference>
<dbReference type="Gene3D" id="2.170.140.10">
    <property type="entry name" value="Chitin binding domain"/>
    <property type="match status" value="2"/>
</dbReference>
<dbReference type="PROSITE" id="PS50026">
    <property type="entry name" value="EGF_3"/>
    <property type="match status" value="1"/>
</dbReference>
<dbReference type="CDD" id="cd00054">
    <property type="entry name" value="EGF_CA"/>
    <property type="match status" value="1"/>
</dbReference>
<dbReference type="SMART" id="SM00494">
    <property type="entry name" value="ChtBD2"/>
    <property type="match status" value="2"/>
</dbReference>
<evidence type="ECO:0000313" key="6">
    <source>
        <dbReference type="EMBL" id="CAF3521434.1"/>
    </source>
</evidence>
<feature type="compositionally biased region" description="Polar residues" evidence="2">
    <location>
        <begin position="397"/>
        <end position="414"/>
    </location>
</feature>
<evidence type="ECO:0000256" key="1">
    <source>
        <dbReference type="PROSITE-ProRule" id="PRU00076"/>
    </source>
</evidence>
<evidence type="ECO:0000313" key="5">
    <source>
        <dbReference type="EMBL" id="CAF0743652.1"/>
    </source>
</evidence>
<dbReference type="SUPFAM" id="SSF57196">
    <property type="entry name" value="EGF/Laminin"/>
    <property type="match status" value="1"/>
</dbReference>
<evidence type="ECO:0008006" key="8">
    <source>
        <dbReference type="Google" id="ProtNLM"/>
    </source>
</evidence>
<dbReference type="InterPro" id="IPR051830">
    <property type="entry name" value="NOTCH_homolog"/>
</dbReference>
<evidence type="ECO:0000313" key="7">
    <source>
        <dbReference type="Proteomes" id="UP000682733"/>
    </source>
</evidence>
<evidence type="ECO:0000259" key="3">
    <source>
        <dbReference type="PROSITE" id="PS50026"/>
    </source>
</evidence>
<gene>
    <name evidence="5" type="ORF">OVA965_LOCUS1593</name>
    <name evidence="6" type="ORF">TMI583_LOCUS1593</name>
</gene>
<sequence>MATGSGYNNVNIFDNPQITYNEDLQKNTYAFNDQSQIMNNVHTSQQETVHRLPSPCTEVITFEKKLPHPSDKRKYIVCSDNFHYEMISCPELSEFNEQTGECEEKRKTDEDDICKQPDLCANGGQCYSTSPTEYKCTCTEMFTGDRCETPVSSCATEPCGEGAKCAALKTDDYEQDYVCICNNKKTYGLSCRETVSNPCSNSKLQQYYPYAFSSRAYVQCNGDLIYFKPCGTGLFWNQEQKICDRVETSPTKSFSIDQSSKIDTQQDQSQQQKEAVKPQELLISPIQQQKPSSVNVETVQPPTDTLIVSNINAQKPITNSNNVYQSYSETMTPSIRQKYMLQKQEKKNAYLARQQLDQTYNSRQTQNDQQRSPMYQQNLNQLPSESSVSFEDRPLYSNLNPQSTNFALPQQQSKSYSKLSNDYLNNDLASTRMRDNNAQQRQVTDYGNIQQGQFASNVLQTNSLRPNTQNDLVSSSSQQQINTNGQILNDVSNKAIDSRLMQDNNIKQGQMSSTYDVDQQRQLSNDLPQTSSTLNQYSSQPLSNGQQKQSGDASQRFISPNQRTQTFSGITTNLNQQVPSFADSASQQFNNQQQQFSNLGQKPETQTLIEASNKQQPFSSGSLSTNKQNNMRSTQTFDSFSQQQPLTIDSNRLLAAQNAQNGIESSSSQQFNNQQQQSWSQMQQAQKMSALSDKTNVQPRAPITYGSYSIIRQKVRNDIVPSARQQWSNQVQQAKPQITVLNDNTNSFSVQQQRPLNSARFIIRQNSENDVVPASTNSLNYQIKLLQSNKDKQQQQNEIQTDSVGDSENHQFWLSSNLQSQ</sequence>
<dbReference type="PANTHER" id="PTHR24033:SF151">
    <property type="entry name" value="NOTCH 2"/>
    <property type="match status" value="1"/>
</dbReference>
<feature type="compositionally biased region" description="Low complexity" evidence="2">
    <location>
        <begin position="255"/>
        <end position="273"/>
    </location>
</feature>
<dbReference type="EMBL" id="CAJNOK010000302">
    <property type="protein sequence ID" value="CAF0743652.1"/>
    <property type="molecule type" value="Genomic_DNA"/>
</dbReference>
<organism evidence="6 7">
    <name type="scientific">Didymodactylos carnosus</name>
    <dbReference type="NCBI Taxonomy" id="1234261"/>
    <lineage>
        <taxon>Eukaryota</taxon>
        <taxon>Metazoa</taxon>
        <taxon>Spiralia</taxon>
        <taxon>Gnathifera</taxon>
        <taxon>Rotifera</taxon>
        <taxon>Eurotatoria</taxon>
        <taxon>Bdelloidea</taxon>
        <taxon>Philodinida</taxon>
        <taxon>Philodinidae</taxon>
        <taxon>Didymodactylos</taxon>
    </lineage>
</organism>
<feature type="domain" description="Chitin-binding type-2" evidence="4">
    <location>
        <begin position="196"/>
        <end position="253"/>
    </location>
</feature>
<proteinExistence type="predicted"/>
<feature type="disulfide bond" evidence="1">
    <location>
        <begin position="138"/>
        <end position="147"/>
    </location>
</feature>
<dbReference type="SMART" id="SM00181">
    <property type="entry name" value="EGF"/>
    <property type="match status" value="2"/>
</dbReference>
<evidence type="ECO:0000256" key="2">
    <source>
        <dbReference type="SAM" id="MobiDB-lite"/>
    </source>
</evidence>
<keyword evidence="1" id="KW-1015">Disulfide bond</keyword>
<dbReference type="PROSITE" id="PS00022">
    <property type="entry name" value="EGF_1"/>
    <property type="match status" value="1"/>
</dbReference>
<dbReference type="PANTHER" id="PTHR24033">
    <property type="entry name" value="EGF-LIKE DOMAIN-CONTAINING PROTEIN"/>
    <property type="match status" value="1"/>
</dbReference>
<protein>
    <recommendedName>
        <fullName evidence="8">Chitin-binding type-2 domain-containing protein</fullName>
    </recommendedName>
</protein>
<dbReference type="Proteomes" id="UP000677228">
    <property type="component" value="Unassembled WGS sequence"/>
</dbReference>
<comment type="caution">
    <text evidence="6">The sequence shown here is derived from an EMBL/GenBank/DDBJ whole genome shotgun (WGS) entry which is preliminary data.</text>
</comment>
<dbReference type="Gene3D" id="2.10.25.10">
    <property type="entry name" value="Laminin"/>
    <property type="match status" value="1"/>
</dbReference>
<dbReference type="GO" id="GO:0008061">
    <property type="term" value="F:chitin binding"/>
    <property type="evidence" value="ECO:0007669"/>
    <property type="project" value="InterPro"/>
</dbReference>
<feature type="region of interest" description="Disordered" evidence="2">
    <location>
        <begin position="254"/>
        <end position="277"/>
    </location>
</feature>
<name>A0A8S2GI92_9BILA</name>
<dbReference type="EMBL" id="CAJOBA010000302">
    <property type="protein sequence ID" value="CAF3521434.1"/>
    <property type="molecule type" value="Genomic_DNA"/>
</dbReference>
<evidence type="ECO:0000259" key="4">
    <source>
        <dbReference type="PROSITE" id="PS50940"/>
    </source>
</evidence>
<feature type="domain" description="Chitin-binding type-2" evidence="4">
    <location>
        <begin position="53"/>
        <end position="116"/>
    </location>
</feature>
<keyword evidence="1" id="KW-0245">EGF-like domain</keyword>
<feature type="domain" description="EGF-like" evidence="3">
    <location>
        <begin position="110"/>
        <end position="148"/>
    </location>
</feature>